<evidence type="ECO:0000313" key="3">
    <source>
        <dbReference type="Proteomes" id="UP000265515"/>
    </source>
</evidence>
<gene>
    <name evidence="2" type="ORF">CBR_g3499</name>
</gene>
<protein>
    <submittedName>
        <fullName evidence="2">Uncharacterized protein</fullName>
    </submittedName>
</protein>
<evidence type="ECO:0000313" key="2">
    <source>
        <dbReference type="EMBL" id="GBG60255.1"/>
    </source>
</evidence>
<dbReference type="AlphaFoldDB" id="A0A388JR28"/>
<reference evidence="2 3" key="1">
    <citation type="journal article" date="2018" name="Cell">
        <title>The Chara Genome: Secondary Complexity and Implications for Plant Terrestrialization.</title>
        <authorList>
            <person name="Nishiyama T."/>
            <person name="Sakayama H."/>
            <person name="Vries J.D."/>
            <person name="Buschmann H."/>
            <person name="Saint-Marcoux D."/>
            <person name="Ullrich K.K."/>
            <person name="Haas F.B."/>
            <person name="Vanderstraeten L."/>
            <person name="Becker D."/>
            <person name="Lang D."/>
            <person name="Vosolsobe S."/>
            <person name="Rombauts S."/>
            <person name="Wilhelmsson P.K.I."/>
            <person name="Janitza P."/>
            <person name="Kern R."/>
            <person name="Heyl A."/>
            <person name="Rumpler F."/>
            <person name="Villalobos L.I.A.C."/>
            <person name="Clay J.M."/>
            <person name="Skokan R."/>
            <person name="Toyoda A."/>
            <person name="Suzuki Y."/>
            <person name="Kagoshima H."/>
            <person name="Schijlen E."/>
            <person name="Tajeshwar N."/>
            <person name="Catarino B."/>
            <person name="Hetherington A.J."/>
            <person name="Saltykova A."/>
            <person name="Bonnot C."/>
            <person name="Breuninger H."/>
            <person name="Symeonidi A."/>
            <person name="Radhakrishnan G.V."/>
            <person name="Van Nieuwerburgh F."/>
            <person name="Deforce D."/>
            <person name="Chang C."/>
            <person name="Karol K.G."/>
            <person name="Hedrich R."/>
            <person name="Ulvskov P."/>
            <person name="Glockner G."/>
            <person name="Delwiche C.F."/>
            <person name="Petrasek J."/>
            <person name="Van de Peer Y."/>
            <person name="Friml J."/>
            <person name="Beilby M."/>
            <person name="Dolan L."/>
            <person name="Kohara Y."/>
            <person name="Sugano S."/>
            <person name="Fujiyama A."/>
            <person name="Delaux P.-M."/>
            <person name="Quint M."/>
            <person name="TheiBen G."/>
            <person name="Hagemann M."/>
            <person name="Harholt J."/>
            <person name="Dunand C."/>
            <person name="Zachgo S."/>
            <person name="Langdale J."/>
            <person name="Maumus F."/>
            <person name="Straeten D.V.D."/>
            <person name="Gould S.B."/>
            <person name="Rensing S.A."/>
        </authorList>
    </citation>
    <scope>NUCLEOTIDE SEQUENCE [LARGE SCALE GENOMIC DNA]</scope>
    <source>
        <strain evidence="2 3">S276</strain>
    </source>
</reference>
<dbReference type="Gramene" id="GBG60255">
    <property type="protein sequence ID" value="GBG60255"/>
    <property type="gene ID" value="CBR_g3499"/>
</dbReference>
<accession>A0A388JR28</accession>
<keyword evidence="3" id="KW-1185">Reference proteome</keyword>
<evidence type="ECO:0000256" key="1">
    <source>
        <dbReference type="SAM" id="MobiDB-lite"/>
    </source>
</evidence>
<dbReference type="Proteomes" id="UP000265515">
    <property type="component" value="Unassembled WGS sequence"/>
</dbReference>
<sequence>MTKKSGDCGEQGGRRRGGRGRAKLLVSRPHGHPHQGELGPGCTSAGDGPRIRLREAEGMEMGGCSREAEEGWCRRDNIQVREEMGQLDAAVQEGAPVPGESGKQDFFKLTGKERSAHGFNFTMDRAVYEEIKGSTEKSHTIHPKNVADTGGSGGAQLLSGCSGRPGSVGNGDPGTDDNEEDGNSTKGSSPTMGSTGGFGKRKNVRQQTFEALTECVEKHGTLMATTVESASKRQCSIQIRQCKAMEAEVEVQRKHYAASDDVNKLMCQALLKIVKAIRERRAPVAEVVWVLRRVDLDEESTFRMVV</sequence>
<feature type="non-terminal residue" evidence="2">
    <location>
        <position position="306"/>
    </location>
</feature>
<dbReference type="EMBL" id="BFEA01000009">
    <property type="protein sequence ID" value="GBG60255.1"/>
    <property type="molecule type" value="Genomic_DNA"/>
</dbReference>
<comment type="caution">
    <text evidence="2">The sequence shown here is derived from an EMBL/GenBank/DDBJ whole genome shotgun (WGS) entry which is preliminary data.</text>
</comment>
<feature type="compositionally biased region" description="Polar residues" evidence="1">
    <location>
        <begin position="184"/>
        <end position="193"/>
    </location>
</feature>
<organism evidence="2 3">
    <name type="scientific">Chara braunii</name>
    <name type="common">Braun's stonewort</name>
    <dbReference type="NCBI Taxonomy" id="69332"/>
    <lineage>
        <taxon>Eukaryota</taxon>
        <taxon>Viridiplantae</taxon>
        <taxon>Streptophyta</taxon>
        <taxon>Charophyceae</taxon>
        <taxon>Charales</taxon>
        <taxon>Characeae</taxon>
        <taxon>Chara</taxon>
    </lineage>
</organism>
<feature type="region of interest" description="Disordered" evidence="1">
    <location>
        <begin position="1"/>
        <end position="49"/>
    </location>
</feature>
<feature type="region of interest" description="Disordered" evidence="1">
    <location>
        <begin position="134"/>
        <end position="201"/>
    </location>
</feature>
<name>A0A388JR28_CHABU</name>
<proteinExistence type="predicted"/>